<reference evidence="2 3" key="1">
    <citation type="submission" date="2024-04" db="EMBL/GenBank/DDBJ databases">
        <authorList>
            <person name="Fracassetti M."/>
        </authorList>
    </citation>
    <scope>NUCLEOTIDE SEQUENCE [LARGE SCALE GENOMIC DNA]</scope>
</reference>
<dbReference type="EMBL" id="OZ034818">
    <property type="protein sequence ID" value="CAL1390727.1"/>
    <property type="molecule type" value="Genomic_DNA"/>
</dbReference>
<gene>
    <name evidence="2" type="ORF">LTRI10_LOCUS31490</name>
</gene>
<dbReference type="PANTHER" id="PTHR36748">
    <property type="entry name" value="MENTAL RETARDATION GTPASE ACTIVATING PROTEIN"/>
    <property type="match status" value="1"/>
</dbReference>
<dbReference type="AlphaFoldDB" id="A0AAV2EY92"/>
<organism evidence="2 3">
    <name type="scientific">Linum trigynum</name>
    <dbReference type="NCBI Taxonomy" id="586398"/>
    <lineage>
        <taxon>Eukaryota</taxon>
        <taxon>Viridiplantae</taxon>
        <taxon>Streptophyta</taxon>
        <taxon>Embryophyta</taxon>
        <taxon>Tracheophyta</taxon>
        <taxon>Spermatophyta</taxon>
        <taxon>Magnoliopsida</taxon>
        <taxon>eudicotyledons</taxon>
        <taxon>Gunneridae</taxon>
        <taxon>Pentapetalae</taxon>
        <taxon>rosids</taxon>
        <taxon>fabids</taxon>
        <taxon>Malpighiales</taxon>
        <taxon>Linaceae</taxon>
        <taxon>Linum</taxon>
    </lineage>
</organism>
<feature type="compositionally biased region" description="Basic and acidic residues" evidence="1">
    <location>
        <begin position="265"/>
        <end position="287"/>
    </location>
</feature>
<protein>
    <submittedName>
        <fullName evidence="2">Uncharacterized protein</fullName>
    </submittedName>
</protein>
<evidence type="ECO:0000313" key="3">
    <source>
        <dbReference type="Proteomes" id="UP001497516"/>
    </source>
</evidence>
<keyword evidence="3" id="KW-1185">Reference proteome</keyword>
<evidence type="ECO:0000256" key="1">
    <source>
        <dbReference type="SAM" id="MobiDB-lite"/>
    </source>
</evidence>
<evidence type="ECO:0000313" key="2">
    <source>
        <dbReference type="EMBL" id="CAL1390727.1"/>
    </source>
</evidence>
<feature type="region of interest" description="Disordered" evidence="1">
    <location>
        <begin position="1"/>
        <end position="22"/>
    </location>
</feature>
<feature type="compositionally biased region" description="Basic residues" evidence="1">
    <location>
        <begin position="307"/>
        <end position="319"/>
    </location>
</feature>
<feature type="compositionally biased region" description="Polar residues" evidence="1">
    <location>
        <begin position="205"/>
        <end position="216"/>
    </location>
</feature>
<feature type="region of interest" description="Disordered" evidence="1">
    <location>
        <begin position="183"/>
        <end position="320"/>
    </location>
</feature>
<feature type="compositionally biased region" description="Polar residues" evidence="1">
    <location>
        <begin position="1"/>
        <end position="11"/>
    </location>
</feature>
<feature type="compositionally biased region" description="Polar residues" evidence="1">
    <location>
        <begin position="232"/>
        <end position="241"/>
    </location>
</feature>
<dbReference type="PANTHER" id="PTHR36748:SF3">
    <property type="entry name" value="MENTAL RETARDATION GTPASE ACTIVATING PROTEIN"/>
    <property type="match status" value="1"/>
</dbReference>
<sequence length="331" mass="36653">MASSMENPQISSRRRDEMPESSLRDYWGVRSQLSRDTIRSSRRFSGSHIRSFREEANNAKSFRSSQFTISSTASSPGYPFKEEIDPSTYSFTAALKALQTRSGQCNSWAGECLSPDGFALHSKWNEAEKYICNPLSGQVPMECLSAKTLSGRSFYNKITVSAPLVYSSSSTYPRQIQVNKPAAVVAASQDHHKHVTSPIPESKTESSGSTRDIGTQSTPPPEELSSSGSSPRQTAAVTERSSPLKRHEAEGGEDSPNCKATVLKAAEKPQMERESTKTDGKKKEEVIWRCSSYSNSSSSQGGCLSWMRKRQREKHKTPSKKNIFLRKLEGC</sequence>
<proteinExistence type="predicted"/>
<name>A0AAV2EY92_9ROSI</name>
<accession>A0AAV2EY92</accession>
<dbReference type="Proteomes" id="UP001497516">
    <property type="component" value="Chromosome 5"/>
</dbReference>